<evidence type="ECO:0000256" key="5">
    <source>
        <dbReference type="SAM" id="SignalP"/>
    </source>
</evidence>
<keyword evidence="2" id="KW-0964">Secreted</keyword>
<proteinExistence type="predicted"/>
<gene>
    <name evidence="7" type="ORF">WMY93_029013</name>
</gene>
<evidence type="ECO:0000313" key="7">
    <source>
        <dbReference type="EMBL" id="KAK7882839.1"/>
    </source>
</evidence>
<dbReference type="PRINTS" id="PR00007">
    <property type="entry name" value="COMPLEMNTC1Q"/>
</dbReference>
<evidence type="ECO:0000256" key="1">
    <source>
        <dbReference type="ARBA" id="ARBA00004613"/>
    </source>
</evidence>
<keyword evidence="3 5" id="KW-0732">Signal</keyword>
<reference evidence="8" key="1">
    <citation type="submission" date="2024-04" db="EMBL/GenBank/DDBJ databases">
        <title>Salinicola lusitanus LLJ914,a marine bacterium isolated from the Okinawa Trough.</title>
        <authorList>
            <person name="Li J."/>
        </authorList>
    </citation>
    <scope>NUCLEOTIDE SEQUENCE [LARGE SCALE GENOMIC DNA]</scope>
</reference>
<evidence type="ECO:0000256" key="3">
    <source>
        <dbReference type="ARBA" id="ARBA00022729"/>
    </source>
</evidence>
<dbReference type="EMBL" id="JBBPFD010000021">
    <property type="protein sequence ID" value="KAK7882839.1"/>
    <property type="molecule type" value="Genomic_DNA"/>
</dbReference>
<dbReference type="Gene3D" id="2.60.120.40">
    <property type="match status" value="1"/>
</dbReference>
<organism evidence="7 8">
    <name type="scientific">Mugilogobius chulae</name>
    <name type="common">yellowstripe goby</name>
    <dbReference type="NCBI Taxonomy" id="88201"/>
    <lineage>
        <taxon>Eukaryota</taxon>
        <taxon>Metazoa</taxon>
        <taxon>Chordata</taxon>
        <taxon>Craniata</taxon>
        <taxon>Vertebrata</taxon>
        <taxon>Euteleostomi</taxon>
        <taxon>Actinopterygii</taxon>
        <taxon>Neopterygii</taxon>
        <taxon>Teleostei</taxon>
        <taxon>Neoteleostei</taxon>
        <taxon>Acanthomorphata</taxon>
        <taxon>Gobiaria</taxon>
        <taxon>Gobiiformes</taxon>
        <taxon>Gobioidei</taxon>
        <taxon>Gobiidae</taxon>
        <taxon>Gobionellinae</taxon>
        <taxon>Mugilogobius</taxon>
    </lineage>
</organism>
<evidence type="ECO:0000313" key="8">
    <source>
        <dbReference type="Proteomes" id="UP001460270"/>
    </source>
</evidence>
<sequence length="233" mass="25588">MKAVVFLLLVLKEAGSCNAFSNDDFSKDNFPKGGWGGPPSSDECETDTGSCGCCLMMQKVDKLKSNLTAKLDELENEYNTVSNTFTSMTTQRSAFSATMFENPKTSNAWGPIQTPEPLCTKKKFSDLRNDYNANTGIYTAPYKGIYSISVSVFHDAGQGSNEQSCVMVYRNGVMFAGSEEVHTVDHEDSTTVSVTVQLEKGDTVEVKLKAGCLLCMENDNYNVFSGFLLYAYE</sequence>
<dbReference type="Proteomes" id="UP001460270">
    <property type="component" value="Unassembled WGS sequence"/>
</dbReference>
<evidence type="ECO:0000259" key="6">
    <source>
        <dbReference type="PROSITE" id="PS50871"/>
    </source>
</evidence>
<dbReference type="PANTHER" id="PTHR22923:SF103">
    <property type="entry name" value="CEREBELLIN 20-RELATED"/>
    <property type="match status" value="1"/>
</dbReference>
<dbReference type="Pfam" id="PF00386">
    <property type="entry name" value="C1q"/>
    <property type="match status" value="1"/>
</dbReference>
<evidence type="ECO:0000256" key="2">
    <source>
        <dbReference type="ARBA" id="ARBA00022525"/>
    </source>
</evidence>
<feature type="domain" description="C1q" evidence="6">
    <location>
        <begin position="88"/>
        <end position="233"/>
    </location>
</feature>
<dbReference type="GO" id="GO:0045202">
    <property type="term" value="C:synapse"/>
    <property type="evidence" value="ECO:0007669"/>
    <property type="project" value="TreeGrafter"/>
</dbReference>
<dbReference type="SMART" id="SM00110">
    <property type="entry name" value="C1Q"/>
    <property type="match status" value="1"/>
</dbReference>
<comment type="caution">
    <text evidence="7">The sequence shown here is derived from an EMBL/GenBank/DDBJ whole genome shotgun (WGS) entry which is preliminary data.</text>
</comment>
<dbReference type="InterPro" id="IPR008983">
    <property type="entry name" value="Tumour_necrosis_fac-like_dom"/>
</dbReference>
<evidence type="ECO:0000256" key="4">
    <source>
        <dbReference type="SAM" id="Coils"/>
    </source>
</evidence>
<dbReference type="SUPFAM" id="SSF49842">
    <property type="entry name" value="TNF-like"/>
    <property type="match status" value="1"/>
</dbReference>
<feature type="coiled-coil region" evidence="4">
    <location>
        <begin position="57"/>
        <end position="91"/>
    </location>
</feature>
<comment type="subcellular location">
    <subcellularLocation>
        <location evidence="1">Secreted</location>
    </subcellularLocation>
</comment>
<dbReference type="AlphaFoldDB" id="A0AAW0MU54"/>
<keyword evidence="4" id="KW-0175">Coiled coil</keyword>
<dbReference type="PROSITE" id="PS50871">
    <property type="entry name" value="C1Q"/>
    <property type="match status" value="1"/>
</dbReference>
<dbReference type="GO" id="GO:0099558">
    <property type="term" value="P:maintenance of synapse structure"/>
    <property type="evidence" value="ECO:0007669"/>
    <property type="project" value="TreeGrafter"/>
</dbReference>
<dbReference type="GO" id="GO:0005576">
    <property type="term" value="C:extracellular region"/>
    <property type="evidence" value="ECO:0007669"/>
    <property type="project" value="UniProtKB-SubCell"/>
</dbReference>
<protein>
    <recommendedName>
        <fullName evidence="6">C1q domain-containing protein</fullName>
    </recommendedName>
</protein>
<accession>A0AAW0MU54</accession>
<feature type="chain" id="PRO_5043979314" description="C1q domain-containing protein" evidence="5">
    <location>
        <begin position="20"/>
        <end position="233"/>
    </location>
</feature>
<dbReference type="InterPro" id="IPR001073">
    <property type="entry name" value="C1q_dom"/>
</dbReference>
<dbReference type="InterPro" id="IPR050822">
    <property type="entry name" value="Cerebellin_Synaptic_Org"/>
</dbReference>
<dbReference type="PANTHER" id="PTHR22923">
    <property type="entry name" value="CEREBELLIN-RELATED"/>
    <property type="match status" value="1"/>
</dbReference>
<feature type="signal peptide" evidence="5">
    <location>
        <begin position="1"/>
        <end position="19"/>
    </location>
</feature>
<keyword evidence="8" id="KW-1185">Reference proteome</keyword>
<name>A0AAW0MU54_9GOBI</name>